<keyword evidence="2" id="KW-1185">Reference proteome</keyword>
<organism evidence="1 2">
    <name type="scientific">Streptomyces paromomycinus</name>
    <name type="common">Streptomyces rimosus subsp. paromomycinus</name>
    <dbReference type="NCBI Taxonomy" id="92743"/>
    <lineage>
        <taxon>Bacteria</taxon>
        <taxon>Bacillati</taxon>
        <taxon>Actinomycetota</taxon>
        <taxon>Actinomycetes</taxon>
        <taxon>Kitasatosporales</taxon>
        <taxon>Streptomycetaceae</taxon>
        <taxon>Streptomyces</taxon>
    </lineage>
</organism>
<sequence length="221" mass="24131">MVDSSPVTSRNLADELTARREKEPVGNALLDAAADGRLSVDALRRLVSTEAQCHLAELGAYGTVLARFPRRPAADLSIRLARLVYDAQPKLQACARDLGLDDLYGSDRPTELTGYTFNGVLSWVAAQGSQAAFALASTTDFQVYFSGCAELVRHIRRTGFEAPQSFLTYYEDEVPQELTQLALDVVQDGLDRGDDPRDAVFCARLLEESIGDFWRTAAGPA</sequence>
<dbReference type="RefSeq" id="WP_125050893.1">
    <property type="nucleotide sequence ID" value="NZ_BHZD01000001.1"/>
</dbReference>
<dbReference type="EMBL" id="BHZD01000001">
    <property type="protein sequence ID" value="GCD40546.1"/>
    <property type="molecule type" value="Genomic_DNA"/>
</dbReference>
<dbReference type="SUPFAM" id="SSF48613">
    <property type="entry name" value="Heme oxygenase-like"/>
    <property type="match status" value="1"/>
</dbReference>
<protein>
    <submittedName>
        <fullName evidence="1">Uncharacterized protein</fullName>
    </submittedName>
</protein>
<evidence type="ECO:0000313" key="2">
    <source>
        <dbReference type="Proteomes" id="UP000286746"/>
    </source>
</evidence>
<comment type="caution">
    <text evidence="1">The sequence shown here is derived from an EMBL/GenBank/DDBJ whole genome shotgun (WGS) entry which is preliminary data.</text>
</comment>
<dbReference type="InterPro" id="IPR016084">
    <property type="entry name" value="Haem_Oase-like_multi-hlx"/>
</dbReference>
<accession>A0A401VU01</accession>
<dbReference type="AlphaFoldDB" id="A0A401VU01"/>
<evidence type="ECO:0000313" key="1">
    <source>
        <dbReference type="EMBL" id="GCD40546.1"/>
    </source>
</evidence>
<dbReference type="Proteomes" id="UP000286746">
    <property type="component" value="Unassembled WGS sequence"/>
</dbReference>
<reference evidence="1 2" key="1">
    <citation type="submission" date="2018-11" db="EMBL/GenBank/DDBJ databases">
        <title>Whole genome sequence of Streptomyces paromomycinus NBRC 15454(T).</title>
        <authorList>
            <person name="Komaki H."/>
            <person name="Tamura T."/>
        </authorList>
    </citation>
    <scope>NUCLEOTIDE SEQUENCE [LARGE SCALE GENOMIC DNA]</scope>
    <source>
        <strain evidence="1 2">NBRC 15454</strain>
    </source>
</reference>
<proteinExistence type="predicted"/>
<name>A0A401VU01_STREY</name>
<gene>
    <name evidence="1" type="ORF">GKJPGBOP_00198</name>
</gene>